<feature type="region of interest" description="Disordered" evidence="1">
    <location>
        <begin position="126"/>
        <end position="149"/>
    </location>
</feature>
<dbReference type="AlphaFoldDB" id="A0AAV0BSH8"/>
<evidence type="ECO:0000313" key="2">
    <source>
        <dbReference type="EMBL" id="CAH7689650.1"/>
    </source>
</evidence>
<gene>
    <name evidence="2" type="ORF">PPACK8108_LOCUS24777</name>
</gene>
<keyword evidence="3" id="KW-1185">Reference proteome</keyword>
<evidence type="ECO:0000313" key="3">
    <source>
        <dbReference type="Proteomes" id="UP001153365"/>
    </source>
</evidence>
<dbReference type="Proteomes" id="UP001153365">
    <property type="component" value="Unassembled WGS sequence"/>
</dbReference>
<evidence type="ECO:0000256" key="1">
    <source>
        <dbReference type="SAM" id="MobiDB-lite"/>
    </source>
</evidence>
<accession>A0AAV0BSH8</accession>
<comment type="caution">
    <text evidence="2">The sequence shown here is derived from an EMBL/GenBank/DDBJ whole genome shotgun (WGS) entry which is preliminary data.</text>
</comment>
<name>A0AAV0BSH8_PHAPC</name>
<proteinExistence type="predicted"/>
<reference evidence="2" key="1">
    <citation type="submission" date="2022-06" db="EMBL/GenBank/DDBJ databases">
        <authorList>
            <consortium name="SYNGENTA / RWTH Aachen University"/>
        </authorList>
    </citation>
    <scope>NUCLEOTIDE SEQUENCE</scope>
</reference>
<feature type="compositionally biased region" description="Acidic residues" evidence="1">
    <location>
        <begin position="132"/>
        <end position="142"/>
    </location>
</feature>
<protein>
    <submittedName>
        <fullName evidence="2">Expressed protein</fullName>
    </submittedName>
</protein>
<sequence length="149" mass="15974">MRLDSLPDCIPTIAEPKRVEIDSIDSVLTRADLAWSISGWRMTDEKRLLVTVLGVRAFTVGLGVIGDLWSRALSSTEKVSREIVFAPEQSVIGIPGFKVPAIETLAIGRIMGGEVEVEVDKEEIISQSMGAGEDEGEGEADEGNCNGGD</sequence>
<dbReference type="EMBL" id="CALTRL010006112">
    <property type="protein sequence ID" value="CAH7689650.1"/>
    <property type="molecule type" value="Genomic_DNA"/>
</dbReference>
<organism evidence="2 3">
    <name type="scientific">Phakopsora pachyrhizi</name>
    <name type="common">Asian soybean rust disease fungus</name>
    <dbReference type="NCBI Taxonomy" id="170000"/>
    <lineage>
        <taxon>Eukaryota</taxon>
        <taxon>Fungi</taxon>
        <taxon>Dikarya</taxon>
        <taxon>Basidiomycota</taxon>
        <taxon>Pucciniomycotina</taxon>
        <taxon>Pucciniomycetes</taxon>
        <taxon>Pucciniales</taxon>
        <taxon>Phakopsoraceae</taxon>
        <taxon>Phakopsora</taxon>
    </lineage>
</organism>